<protein>
    <recommendedName>
        <fullName evidence="3">Tetratricopeptide repeat protein</fullName>
    </recommendedName>
</protein>
<dbReference type="Gene3D" id="1.25.40.10">
    <property type="entry name" value="Tetratricopeptide repeat domain"/>
    <property type="match status" value="1"/>
</dbReference>
<evidence type="ECO:0000313" key="1">
    <source>
        <dbReference type="EMBL" id="GAA0725608.1"/>
    </source>
</evidence>
<organism evidence="1 2">
    <name type="scientific">Aquimarina litoralis</name>
    <dbReference type="NCBI Taxonomy" id="584605"/>
    <lineage>
        <taxon>Bacteria</taxon>
        <taxon>Pseudomonadati</taxon>
        <taxon>Bacteroidota</taxon>
        <taxon>Flavobacteriia</taxon>
        <taxon>Flavobacteriales</taxon>
        <taxon>Flavobacteriaceae</taxon>
        <taxon>Aquimarina</taxon>
    </lineage>
</organism>
<dbReference type="Proteomes" id="UP001501758">
    <property type="component" value="Unassembled WGS sequence"/>
</dbReference>
<keyword evidence="2" id="KW-1185">Reference proteome</keyword>
<dbReference type="EMBL" id="BAAAGE010000003">
    <property type="protein sequence ID" value="GAA0725608.1"/>
    <property type="molecule type" value="Genomic_DNA"/>
</dbReference>
<dbReference type="SUPFAM" id="SSF48452">
    <property type="entry name" value="TPR-like"/>
    <property type="match status" value="1"/>
</dbReference>
<gene>
    <name evidence="1" type="ORF">GCM10009430_31520</name>
</gene>
<reference evidence="1 2" key="1">
    <citation type="journal article" date="2019" name="Int. J. Syst. Evol. Microbiol.">
        <title>The Global Catalogue of Microorganisms (GCM) 10K type strain sequencing project: providing services to taxonomists for standard genome sequencing and annotation.</title>
        <authorList>
            <consortium name="The Broad Institute Genomics Platform"/>
            <consortium name="The Broad Institute Genome Sequencing Center for Infectious Disease"/>
            <person name="Wu L."/>
            <person name="Ma J."/>
        </authorList>
    </citation>
    <scope>NUCLEOTIDE SEQUENCE [LARGE SCALE GENOMIC DNA]</scope>
    <source>
        <strain evidence="1 2">JCM 15974</strain>
    </source>
</reference>
<evidence type="ECO:0000313" key="2">
    <source>
        <dbReference type="Proteomes" id="UP001501758"/>
    </source>
</evidence>
<proteinExistence type="predicted"/>
<evidence type="ECO:0008006" key="3">
    <source>
        <dbReference type="Google" id="ProtNLM"/>
    </source>
</evidence>
<comment type="caution">
    <text evidence="1">The sequence shown here is derived from an EMBL/GenBank/DDBJ whole genome shotgun (WGS) entry which is preliminary data.</text>
</comment>
<name>A0ABN1J180_9FLAO</name>
<sequence>MITQVFNKKDLDKVQNEFVNVINPTKKVNDLRKQVEFADTFQNRINLGDALYEMGDYRGGIGEYEIALKGNYASDLGVVKKLLEGYYRTNEYQKVIFCAEYVSERSDFKGSRSQFLYGLALEEEGRSEEAEKNLKPIDQRYSNYEERYILAKFLLEKGKDTDAKEILSEIILESQHMSKPNRNRYRGVINEVKKMIKSI</sequence>
<accession>A0ABN1J180</accession>
<dbReference type="InterPro" id="IPR011990">
    <property type="entry name" value="TPR-like_helical_dom_sf"/>
</dbReference>